<organism evidence="4 5">
    <name type="scientific">Calocera cornea HHB12733</name>
    <dbReference type="NCBI Taxonomy" id="1353952"/>
    <lineage>
        <taxon>Eukaryota</taxon>
        <taxon>Fungi</taxon>
        <taxon>Dikarya</taxon>
        <taxon>Basidiomycota</taxon>
        <taxon>Agaricomycotina</taxon>
        <taxon>Dacrymycetes</taxon>
        <taxon>Dacrymycetales</taxon>
        <taxon>Dacrymycetaceae</taxon>
        <taxon>Calocera</taxon>
    </lineage>
</organism>
<keyword evidence="5" id="KW-1185">Reference proteome</keyword>
<proteinExistence type="inferred from homology"/>
<comment type="similarity">
    <text evidence="1">Belongs to the short-chain dehydrogenases/reductases (SDR) family.</text>
</comment>
<dbReference type="SUPFAM" id="SSF51735">
    <property type="entry name" value="NAD(P)-binding Rossmann-fold domains"/>
    <property type="match status" value="1"/>
</dbReference>
<evidence type="ECO:0000313" key="5">
    <source>
        <dbReference type="Proteomes" id="UP000076842"/>
    </source>
</evidence>
<gene>
    <name evidence="4" type="ORF">CALCODRAFT_475813</name>
</gene>
<dbReference type="InterPro" id="IPR036291">
    <property type="entry name" value="NAD(P)-bd_dom_sf"/>
</dbReference>
<dbReference type="Proteomes" id="UP000076842">
    <property type="component" value="Unassembled WGS sequence"/>
</dbReference>
<dbReference type="GO" id="GO:0016491">
    <property type="term" value="F:oxidoreductase activity"/>
    <property type="evidence" value="ECO:0007669"/>
    <property type="project" value="UniProtKB-KW"/>
</dbReference>
<dbReference type="PRINTS" id="PR00081">
    <property type="entry name" value="GDHRDH"/>
</dbReference>
<dbReference type="PANTHER" id="PTHR24320">
    <property type="entry name" value="RETINOL DEHYDROGENASE"/>
    <property type="match status" value="1"/>
</dbReference>
<dbReference type="Pfam" id="PF00106">
    <property type="entry name" value="adh_short"/>
    <property type="match status" value="1"/>
</dbReference>
<evidence type="ECO:0000313" key="4">
    <source>
        <dbReference type="EMBL" id="KZT52549.1"/>
    </source>
</evidence>
<evidence type="ECO:0000256" key="1">
    <source>
        <dbReference type="ARBA" id="ARBA00006484"/>
    </source>
</evidence>
<dbReference type="AlphaFoldDB" id="A0A165DD49"/>
<keyword evidence="2" id="KW-0521">NADP</keyword>
<name>A0A165DD49_9BASI</name>
<accession>A0A165DD49</accession>
<evidence type="ECO:0000256" key="3">
    <source>
        <dbReference type="ARBA" id="ARBA00023002"/>
    </source>
</evidence>
<dbReference type="Gene3D" id="3.40.50.720">
    <property type="entry name" value="NAD(P)-binding Rossmann-like Domain"/>
    <property type="match status" value="1"/>
</dbReference>
<reference evidence="4 5" key="1">
    <citation type="journal article" date="2016" name="Mol. Biol. Evol.">
        <title>Comparative Genomics of Early-Diverging Mushroom-Forming Fungi Provides Insights into the Origins of Lignocellulose Decay Capabilities.</title>
        <authorList>
            <person name="Nagy L.G."/>
            <person name="Riley R."/>
            <person name="Tritt A."/>
            <person name="Adam C."/>
            <person name="Daum C."/>
            <person name="Floudas D."/>
            <person name="Sun H."/>
            <person name="Yadav J.S."/>
            <person name="Pangilinan J."/>
            <person name="Larsson K.H."/>
            <person name="Matsuura K."/>
            <person name="Barry K."/>
            <person name="Labutti K."/>
            <person name="Kuo R."/>
            <person name="Ohm R.A."/>
            <person name="Bhattacharya S.S."/>
            <person name="Shirouzu T."/>
            <person name="Yoshinaga Y."/>
            <person name="Martin F.M."/>
            <person name="Grigoriev I.V."/>
            <person name="Hibbett D.S."/>
        </authorList>
    </citation>
    <scope>NUCLEOTIDE SEQUENCE [LARGE SCALE GENOMIC DNA]</scope>
    <source>
        <strain evidence="4 5">HHB12733</strain>
    </source>
</reference>
<keyword evidence="3" id="KW-0560">Oxidoreductase</keyword>
<dbReference type="EMBL" id="KV424063">
    <property type="protein sequence ID" value="KZT52549.1"/>
    <property type="molecule type" value="Genomic_DNA"/>
</dbReference>
<dbReference type="STRING" id="1353952.A0A165DD49"/>
<dbReference type="PANTHER" id="PTHR24320:SF282">
    <property type="entry name" value="WW DOMAIN-CONTAINING OXIDOREDUCTASE"/>
    <property type="match status" value="1"/>
</dbReference>
<dbReference type="FunCoup" id="A0A165DD49">
    <property type="interactions" value="160"/>
</dbReference>
<protein>
    <submittedName>
        <fullName evidence="4">NAD(P)-binding protein</fullName>
    </submittedName>
</protein>
<dbReference type="InParanoid" id="A0A165DD49"/>
<evidence type="ECO:0000256" key="2">
    <source>
        <dbReference type="ARBA" id="ARBA00022857"/>
    </source>
</evidence>
<dbReference type="InterPro" id="IPR002347">
    <property type="entry name" value="SDR_fam"/>
</dbReference>
<sequence>MGQVLRVLTTGSEIWPPRAKFLPENMPDLSEKVAIVTGGNAGIGFVASKYLLLKGATVYLACRSQSKAEEAIARLKEITKSDKVHFIQCDLADLPAVKKCAEDFLSKEGQLHMLFNSAGVMVCPVDQLTKQGYDMQFGTNVIGHAYLTMLLTPTLIATAKDCPEGNVRVVTTSSNLHLGAPTGGFDYGTLKDSEYRSKKLTPMIAYSQSKWGNVLLAHEIARRYGQYGIVSTSLNPGLIRTELFRYAEGIGAWAAVRLLVDPLGAVTMLYAGTAPEVASQNGSYFVPWARKSTPRSDTLDDAAGKKLWEFIESEVKSMGL</sequence>
<dbReference type="OrthoDB" id="191139at2759"/>